<keyword evidence="9 10" id="KW-0275">Fatty acid biosynthesis</keyword>
<keyword evidence="5 10" id="KW-0276">Fatty acid metabolism</keyword>
<evidence type="ECO:0000256" key="9">
    <source>
        <dbReference type="ARBA" id="ARBA00023160"/>
    </source>
</evidence>
<keyword evidence="3 10" id="KW-0808">Transferase</keyword>
<sequence length="207" mass="24191">MEDTLAKYELIQKEFLKDKYLVRTPYPTIGIIVLYLYIVFIYGPSYMKGKKAFQLKNVILVYDVIQIFLNFSIAYSVITELIATKFSYTCTLAGARLLTTGYNYYLLKVFDLTETVFFVLKQKKNQISFLHVYHHVLILLLSYIGLNMLGAGHCALYGVVNCIVHIIMYTYYFISAYKPDTQYIRLKKFVTQMQLIVQLPAMRYSFT</sequence>
<evidence type="ECO:0000313" key="11">
    <source>
        <dbReference type="EMBL" id="KAJ6635922.1"/>
    </source>
</evidence>
<evidence type="ECO:0000256" key="2">
    <source>
        <dbReference type="ARBA" id="ARBA00022516"/>
    </source>
</evidence>
<dbReference type="InterPro" id="IPR030457">
    <property type="entry name" value="ELO_CS"/>
</dbReference>
<comment type="catalytic activity">
    <reaction evidence="10">
        <text>a very-long-chain acyl-CoA + malonyl-CoA + H(+) = a very-long-chain 3-oxoacyl-CoA + CO2 + CoA</text>
        <dbReference type="Rhea" id="RHEA:32727"/>
        <dbReference type="ChEBI" id="CHEBI:15378"/>
        <dbReference type="ChEBI" id="CHEBI:16526"/>
        <dbReference type="ChEBI" id="CHEBI:57287"/>
        <dbReference type="ChEBI" id="CHEBI:57384"/>
        <dbReference type="ChEBI" id="CHEBI:90725"/>
        <dbReference type="ChEBI" id="CHEBI:90736"/>
        <dbReference type="EC" id="2.3.1.199"/>
    </reaction>
</comment>
<comment type="subcellular location">
    <subcellularLocation>
        <location evidence="1">Membrane</location>
        <topology evidence="1">Multi-pass membrane protein</topology>
    </subcellularLocation>
</comment>
<accession>A0A9Q0RXA4</accession>
<evidence type="ECO:0000256" key="6">
    <source>
        <dbReference type="ARBA" id="ARBA00022989"/>
    </source>
</evidence>
<keyword evidence="12" id="KW-1185">Reference proteome</keyword>
<feature type="transmembrane region" description="Helical" evidence="10">
    <location>
        <begin position="132"/>
        <end position="149"/>
    </location>
</feature>
<comment type="caution">
    <text evidence="11">The sequence shown here is derived from an EMBL/GenBank/DDBJ whole genome shotgun (WGS) entry which is preliminary data.</text>
</comment>
<dbReference type="AlphaFoldDB" id="A0A9Q0RXA4"/>
<dbReference type="GO" id="GO:0009922">
    <property type="term" value="F:fatty acid elongase activity"/>
    <property type="evidence" value="ECO:0007669"/>
    <property type="project" value="UniProtKB-EC"/>
</dbReference>
<dbReference type="InterPro" id="IPR002076">
    <property type="entry name" value="ELO_fam"/>
</dbReference>
<feature type="transmembrane region" description="Helical" evidence="10">
    <location>
        <begin position="59"/>
        <end position="78"/>
    </location>
</feature>
<evidence type="ECO:0000256" key="1">
    <source>
        <dbReference type="ARBA" id="ARBA00004141"/>
    </source>
</evidence>
<proteinExistence type="inferred from homology"/>
<feature type="transmembrane region" description="Helical" evidence="10">
    <location>
        <begin position="26"/>
        <end position="47"/>
    </location>
</feature>
<dbReference type="GO" id="GO:0034625">
    <property type="term" value="P:fatty acid elongation, monounsaturated fatty acid"/>
    <property type="evidence" value="ECO:0007669"/>
    <property type="project" value="TreeGrafter"/>
</dbReference>
<comment type="caution">
    <text evidence="10">Lacks conserved residue(s) required for the propagation of feature annotation.</text>
</comment>
<protein>
    <recommendedName>
        <fullName evidence="10">Elongation of very long chain fatty acids protein</fullName>
        <ecNumber evidence="10">2.3.1.199</ecNumber>
    </recommendedName>
    <alternativeName>
        <fullName evidence="10">Very-long-chain 3-oxoacyl-CoA synthase</fullName>
    </alternativeName>
</protein>
<dbReference type="EMBL" id="WJQU01000004">
    <property type="protein sequence ID" value="KAJ6635922.1"/>
    <property type="molecule type" value="Genomic_DNA"/>
</dbReference>
<keyword evidence="6 10" id="KW-1133">Transmembrane helix</keyword>
<dbReference type="PROSITE" id="PS01188">
    <property type="entry name" value="ELO"/>
    <property type="match status" value="1"/>
</dbReference>
<dbReference type="GO" id="GO:0005789">
    <property type="term" value="C:endoplasmic reticulum membrane"/>
    <property type="evidence" value="ECO:0007669"/>
    <property type="project" value="TreeGrafter"/>
</dbReference>
<keyword evidence="4 10" id="KW-0812">Transmembrane</keyword>
<evidence type="ECO:0000256" key="5">
    <source>
        <dbReference type="ARBA" id="ARBA00022832"/>
    </source>
</evidence>
<keyword evidence="2 10" id="KW-0444">Lipid biosynthesis</keyword>
<comment type="similarity">
    <text evidence="10">Belongs to the ELO family.</text>
</comment>
<dbReference type="PANTHER" id="PTHR11157">
    <property type="entry name" value="FATTY ACID ACYL TRANSFERASE-RELATED"/>
    <property type="match status" value="1"/>
</dbReference>
<gene>
    <name evidence="11" type="primary">ELOVL4_2</name>
    <name evidence="11" type="ORF">Bhyg_14508</name>
</gene>
<reference evidence="11" key="1">
    <citation type="submission" date="2022-07" db="EMBL/GenBank/DDBJ databases">
        <authorList>
            <person name="Trinca V."/>
            <person name="Uliana J.V.C."/>
            <person name="Torres T.T."/>
            <person name="Ward R.J."/>
            <person name="Monesi N."/>
        </authorList>
    </citation>
    <scope>NUCLEOTIDE SEQUENCE</scope>
    <source>
        <strain evidence="11">HSMRA1968</strain>
        <tissue evidence="11">Whole embryos</tissue>
    </source>
</reference>
<dbReference type="GO" id="GO:0034626">
    <property type="term" value="P:fatty acid elongation, polyunsaturated fatty acid"/>
    <property type="evidence" value="ECO:0007669"/>
    <property type="project" value="TreeGrafter"/>
</dbReference>
<dbReference type="GO" id="GO:0030148">
    <property type="term" value="P:sphingolipid biosynthetic process"/>
    <property type="evidence" value="ECO:0007669"/>
    <property type="project" value="TreeGrafter"/>
</dbReference>
<evidence type="ECO:0000256" key="7">
    <source>
        <dbReference type="ARBA" id="ARBA00023098"/>
    </source>
</evidence>
<evidence type="ECO:0000313" key="12">
    <source>
        <dbReference type="Proteomes" id="UP001151699"/>
    </source>
</evidence>
<evidence type="ECO:0000256" key="4">
    <source>
        <dbReference type="ARBA" id="ARBA00022692"/>
    </source>
</evidence>
<name>A0A9Q0RXA4_9DIPT</name>
<dbReference type="GO" id="GO:0019367">
    <property type="term" value="P:fatty acid elongation, saturated fatty acid"/>
    <property type="evidence" value="ECO:0007669"/>
    <property type="project" value="TreeGrafter"/>
</dbReference>
<dbReference type="PANTHER" id="PTHR11157:SF69">
    <property type="entry name" value="ELONGATION OF VERY LONG CHAIN FATTY ACIDS PROTEIN 7"/>
    <property type="match status" value="1"/>
</dbReference>
<dbReference type="EC" id="2.3.1.199" evidence="10"/>
<evidence type="ECO:0000256" key="8">
    <source>
        <dbReference type="ARBA" id="ARBA00023136"/>
    </source>
</evidence>
<feature type="transmembrane region" description="Helical" evidence="10">
    <location>
        <begin position="155"/>
        <end position="174"/>
    </location>
</feature>
<dbReference type="Proteomes" id="UP001151699">
    <property type="component" value="Chromosome C"/>
</dbReference>
<evidence type="ECO:0000256" key="3">
    <source>
        <dbReference type="ARBA" id="ARBA00022679"/>
    </source>
</evidence>
<dbReference type="Pfam" id="PF01151">
    <property type="entry name" value="ELO"/>
    <property type="match status" value="1"/>
</dbReference>
<dbReference type="GO" id="GO:0042761">
    <property type="term" value="P:very long-chain fatty acid biosynthetic process"/>
    <property type="evidence" value="ECO:0007669"/>
    <property type="project" value="TreeGrafter"/>
</dbReference>
<organism evidence="11 12">
    <name type="scientific">Pseudolycoriella hygida</name>
    <dbReference type="NCBI Taxonomy" id="35572"/>
    <lineage>
        <taxon>Eukaryota</taxon>
        <taxon>Metazoa</taxon>
        <taxon>Ecdysozoa</taxon>
        <taxon>Arthropoda</taxon>
        <taxon>Hexapoda</taxon>
        <taxon>Insecta</taxon>
        <taxon>Pterygota</taxon>
        <taxon>Neoptera</taxon>
        <taxon>Endopterygota</taxon>
        <taxon>Diptera</taxon>
        <taxon>Nematocera</taxon>
        <taxon>Sciaroidea</taxon>
        <taxon>Sciaridae</taxon>
        <taxon>Pseudolycoriella</taxon>
    </lineage>
</organism>
<dbReference type="OrthoDB" id="434092at2759"/>
<evidence type="ECO:0000256" key="10">
    <source>
        <dbReference type="RuleBase" id="RU361115"/>
    </source>
</evidence>
<keyword evidence="7 10" id="KW-0443">Lipid metabolism</keyword>
<keyword evidence="8 10" id="KW-0472">Membrane</keyword>